<protein>
    <submittedName>
        <fullName evidence="6">Glycosyl transferase family 1</fullName>
    </submittedName>
</protein>
<dbReference type="PANTHER" id="PTHR45947">
    <property type="entry name" value="SULFOQUINOVOSYL TRANSFERASE SQD2"/>
    <property type="match status" value="1"/>
</dbReference>
<evidence type="ECO:0000313" key="7">
    <source>
        <dbReference type="Proteomes" id="UP000054537"/>
    </source>
</evidence>
<feature type="transmembrane region" description="Helical" evidence="3">
    <location>
        <begin position="74"/>
        <end position="92"/>
    </location>
</feature>
<dbReference type="Pfam" id="PF13439">
    <property type="entry name" value="Glyco_transf_4"/>
    <property type="match status" value="1"/>
</dbReference>
<dbReference type="PANTHER" id="PTHR45947:SF3">
    <property type="entry name" value="SULFOQUINOVOSYL TRANSFERASE SQD2"/>
    <property type="match status" value="1"/>
</dbReference>
<sequence>MTDACGGHVLFLNWRDTKHPEGGGSELYLDRVATELVRRGYRVTLLCQAHGIAPAQETTAGGVRIVRRGGRHTVYLMAALTYLIGLLGIGPLSRRRLGRPDVIIDVGNGMPFLSRLYARRPVIVLVHHVHREQWPVVFGPRIARIGWWIESVLAVRVYRRCQYVTVSESTRDELTGLGVDRHRITVVHNGTPEVTGPPVPRTPHPSLMVLGRLVPHKRVEFALRATALLALELPTVELVVAGQGWWDEPLLQLTEDLGIQDRVRFTGFVSEERKHELLCGSWLLLMPSLKEGWGLTIVEAGVRGTPSVAFRSAGGVADAMAEGETGVLVENEYDFFLQVRALLLDARRRTEMGSAAAVHAGRFTWEKAGEAFAGVVHRQLAGGMPSAPTGERVR</sequence>
<keyword evidence="3" id="KW-0472">Membrane</keyword>
<comment type="caution">
    <text evidence="6">The sequence shown here is derived from an EMBL/GenBank/DDBJ whole genome shotgun (WGS) entry which is preliminary data.</text>
</comment>
<keyword evidence="3" id="KW-1133">Transmembrane helix</keyword>
<evidence type="ECO:0000259" key="4">
    <source>
        <dbReference type="Pfam" id="PF00534"/>
    </source>
</evidence>
<keyword evidence="2 6" id="KW-0808">Transferase</keyword>
<dbReference type="AlphaFoldDB" id="A0A0A6UV01"/>
<dbReference type="InterPro" id="IPR028098">
    <property type="entry name" value="Glyco_trans_4-like_N"/>
</dbReference>
<keyword evidence="7" id="KW-1185">Reference proteome</keyword>
<organism evidence="6 7">
    <name type="scientific">Actinoplanes utahensis</name>
    <dbReference type="NCBI Taxonomy" id="1869"/>
    <lineage>
        <taxon>Bacteria</taxon>
        <taxon>Bacillati</taxon>
        <taxon>Actinomycetota</taxon>
        <taxon>Actinomycetes</taxon>
        <taxon>Micromonosporales</taxon>
        <taxon>Micromonosporaceae</taxon>
        <taxon>Actinoplanes</taxon>
    </lineage>
</organism>
<feature type="domain" description="Glycosyltransferase subfamily 4-like N-terminal" evidence="5">
    <location>
        <begin position="23"/>
        <end position="191"/>
    </location>
</feature>
<name>A0A0A6UV01_ACTUT</name>
<dbReference type="Proteomes" id="UP000054537">
    <property type="component" value="Unassembled WGS sequence"/>
</dbReference>
<evidence type="ECO:0000313" key="6">
    <source>
        <dbReference type="EMBL" id="KHD79276.1"/>
    </source>
</evidence>
<dbReference type="Gene3D" id="3.40.50.2000">
    <property type="entry name" value="Glycogen Phosphorylase B"/>
    <property type="match status" value="2"/>
</dbReference>
<gene>
    <name evidence="6" type="ORF">MB27_01370</name>
</gene>
<feature type="domain" description="Glycosyl transferase family 1" evidence="4">
    <location>
        <begin position="206"/>
        <end position="356"/>
    </location>
</feature>
<proteinExistence type="predicted"/>
<evidence type="ECO:0000259" key="5">
    <source>
        <dbReference type="Pfam" id="PF13439"/>
    </source>
</evidence>
<keyword evidence="3" id="KW-0812">Transmembrane</keyword>
<dbReference type="STRING" id="1869.MB27_01370"/>
<dbReference type="InterPro" id="IPR001296">
    <property type="entry name" value="Glyco_trans_1"/>
</dbReference>
<dbReference type="GO" id="GO:0016758">
    <property type="term" value="F:hexosyltransferase activity"/>
    <property type="evidence" value="ECO:0007669"/>
    <property type="project" value="TreeGrafter"/>
</dbReference>
<evidence type="ECO:0000256" key="2">
    <source>
        <dbReference type="ARBA" id="ARBA00022679"/>
    </source>
</evidence>
<reference evidence="6 7" key="1">
    <citation type="submission" date="2014-10" db="EMBL/GenBank/DDBJ databases">
        <title>Draft genome sequence of Actinoplanes utahensis NRRL 12052.</title>
        <authorList>
            <person name="Velasco-Bucheli B."/>
            <person name="del Cerro C."/>
            <person name="Hormigo D."/>
            <person name="Garcia J.L."/>
            <person name="Acebal C."/>
            <person name="Arroyo M."/>
            <person name="de la Mata I."/>
        </authorList>
    </citation>
    <scope>NUCLEOTIDE SEQUENCE [LARGE SCALE GENOMIC DNA]</scope>
    <source>
        <strain evidence="6 7">NRRL 12052</strain>
    </source>
</reference>
<evidence type="ECO:0000256" key="3">
    <source>
        <dbReference type="SAM" id="Phobius"/>
    </source>
</evidence>
<dbReference type="Pfam" id="PF00534">
    <property type="entry name" value="Glycos_transf_1"/>
    <property type="match status" value="1"/>
</dbReference>
<evidence type="ECO:0000256" key="1">
    <source>
        <dbReference type="ARBA" id="ARBA00022676"/>
    </source>
</evidence>
<dbReference type="EMBL" id="JRTT01000001">
    <property type="protein sequence ID" value="KHD79276.1"/>
    <property type="molecule type" value="Genomic_DNA"/>
</dbReference>
<dbReference type="InterPro" id="IPR050194">
    <property type="entry name" value="Glycosyltransferase_grp1"/>
</dbReference>
<dbReference type="OrthoDB" id="9806887at2"/>
<dbReference type="GO" id="GO:1901137">
    <property type="term" value="P:carbohydrate derivative biosynthetic process"/>
    <property type="evidence" value="ECO:0007669"/>
    <property type="project" value="UniProtKB-ARBA"/>
</dbReference>
<dbReference type="eggNOG" id="COG0438">
    <property type="taxonomic scope" value="Bacteria"/>
</dbReference>
<dbReference type="CDD" id="cd03801">
    <property type="entry name" value="GT4_PimA-like"/>
    <property type="match status" value="1"/>
</dbReference>
<accession>A0A0A6UV01</accession>
<dbReference type="RefSeq" id="WP_043521754.1">
    <property type="nucleotide sequence ID" value="NZ_BAABKU010000007.1"/>
</dbReference>
<keyword evidence="1" id="KW-0328">Glycosyltransferase</keyword>
<dbReference type="SUPFAM" id="SSF53756">
    <property type="entry name" value="UDP-Glycosyltransferase/glycogen phosphorylase"/>
    <property type="match status" value="1"/>
</dbReference>